<dbReference type="Proteomes" id="UP000838412">
    <property type="component" value="Chromosome 5"/>
</dbReference>
<feature type="region of interest" description="Disordered" evidence="1">
    <location>
        <begin position="1299"/>
        <end position="1322"/>
    </location>
</feature>
<dbReference type="CDD" id="cd01650">
    <property type="entry name" value="RT_nLTR_like"/>
    <property type="match status" value="1"/>
</dbReference>
<accession>A0A8K0ETY1</accession>
<dbReference type="Pfam" id="PF00078">
    <property type="entry name" value="RVT_1"/>
    <property type="match status" value="1"/>
</dbReference>
<dbReference type="GO" id="GO:0007165">
    <property type="term" value="P:signal transduction"/>
    <property type="evidence" value="ECO:0007669"/>
    <property type="project" value="InterPro"/>
</dbReference>
<dbReference type="OrthoDB" id="6118651at2759"/>
<evidence type="ECO:0000259" key="2">
    <source>
        <dbReference type="PROSITE" id="PS50017"/>
    </source>
</evidence>
<feature type="compositionally biased region" description="Acidic residues" evidence="1">
    <location>
        <begin position="192"/>
        <end position="223"/>
    </location>
</feature>
<dbReference type="EMBL" id="OV696690">
    <property type="protein sequence ID" value="CAH1265935.1"/>
    <property type="molecule type" value="Genomic_DNA"/>
</dbReference>
<evidence type="ECO:0000313" key="3">
    <source>
        <dbReference type="EMBL" id="CAH1265935.1"/>
    </source>
</evidence>
<dbReference type="InterPro" id="IPR000477">
    <property type="entry name" value="RT_dom"/>
</dbReference>
<sequence>MATKEETGLGQMATEEDHDSETMEKEKTGLEEEGNDDQNSGDALNTTEKESEENAAEPEEVHCEEDDDDNADAQEEDVEPTEQEETDDLYREATDENTDDKDNEAPEADENNSSGEEKNEPQQQSTDTLEDEREQAETKLEERQSEAGPDDEKDVQDVEKSEVDSNNDDKTADSDVNDSDQKGNNKDREAPMAEESDILDSEDEEEGEQDYPEEVDYEEDYRDQEDKGASTADALKNGDVNDNTLTPLPLFSSAEDTNPACVIRASRSVLEHLNVSASVERSGEGIRVCTASHLSHLTVGSNEELISDVIRLEPFGKELPSSVTVDVPYTGSPLPRNDHREIAIKVSSDGETWRLVRARHSDIQFEDYKGFFAQLKLHRLCLLAVVLRLKREHFILESTGGSVKSSVDHRVALEWSSHPERKKKGRLTLEVRPTTTFVHDLKDRNPLGYEWLLTMGPVVYLPVHTFRRAVTVTLPCPHHEAAVSNALPPWRDPAIPTPVQRVSQAPYSQMLLDKVRKREDRKDALHVMMYDRTTQRWSLQVNNLSRHEADTEVTFQPTKLADGYMVMRTLREVPGPLEDLTQRVDRVLRETQVCWTLYRHGDDPDRIVVRCATLNTMEQVEDELKNAGFCDISPVSEEVGLLEGQSVIISLGGNLVIDDEDGRVEVAMRFHANQQVVCEFWIKARDRYADRAYPTYRGTLVIHAEEPGGQRRLLCAMAVTLPKMEKRFERATRAKHVDITNDPLNNSLLDWLSFELGKHWETVGKALKQSNATLQRIKRNYPYDNKAQGFNMLYQWRQSQSKSTDKDSTGASAIRHQGVLTSDPQEKADALGAQFESVFTREDKSTVPTLGESVVPTIPSLNISVEGVAKQLSSLNPSKSTGPDGIPPRLLKTVAEQIAPILQTIFSQSISTGDVPEDWRTANIAPIFKKGDRTMPSNYRPVSLTSVCGKVLEHIVHSHMMKHLDTHGVLSPAQHGFRKGLSCESQLVLTLQDLANNLDHNKQVDVAVLDFSKAFDTVPHERLLSKLEHYGISDLLQSWFRAFLTERTQRVVFDGGTSKAVRVTSGVPQDWQNRWLMSFNPSKCHILHITRKKHPILTQYSLSGEALTGVKSHPYLGVQLSDDLRWDTHINYATSKAGRVLGVIRRNLTHCPSRVKATCYKALVRPHLEYSATVWDPYTTKGIQAVEAVQRRAARVTLNDYRQTSSVTQMLNDLQWTLLSERRRNARLTFFYKLVRELAHALKKSHNRVLADELIKRCTDSDGTEDPLQTGQEVIQECRTGERAGCWDGMPEGNFVVATPHPPPILLKRATGPETSEGMRAE</sequence>
<evidence type="ECO:0000256" key="1">
    <source>
        <dbReference type="SAM" id="MobiDB-lite"/>
    </source>
</evidence>
<dbReference type="Gene3D" id="1.10.533.10">
    <property type="entry name" value="Death Domain, Fas"/>
    <property type="match status" value="1"/>
</dbReference>
<feature type="compositionally biased region" description="Acidic residues" evidence="1">
    <location>
        <begin position="95"/>
        <end position="110"/>
    </location>
</feature>
<organism evidence="3 4">
    <name type="scientific">Branchiostoma lanceolatum</name>
    <name type="common">Common lancelet</name>
    <name type="synonym">Amphioxus lanceolatum</name>
    <dbReference type="NCBI Taxonomy" id="7740"/>
    <lineage>
        <taxon>Eukaryota</taxon>
        <taxon>Metazoa</taxon>
        <taxon>Chordata</taxon>
        <taxon>Cephalochordata</taxon>
        <taxon>Leptocardii</taxon>
        <taxon>Amphioxiformes</taxon>
        <taxon>Branchiostomatidae</taxon>
        <taxon>Branchiostoma</taxon>
    </lineage>
</organism>
<feature type="compositionally biased region" description="Basic and acidic residues" evidence="1">
    <location>
        <begin position="135"/>
        <end position="145"/>
    </location>
</feature>
<dbReference type="InterPro" id="IPR043502">
    <property type="entry name" value="DNA/RNA_pol_sf"/>
</dbReference>
<feature type="compositionally biased region" description="Acidic residues" evidence="1">
    <location>
        <begin position="50"/>
        <end position="87"/>
    </location>
</feature>
<dbReference type="SUPFAM" id="SSF47986">
    <property type="entry name" value="DEATH domain"/>
    <property type="match status" value="1"/>
</dbReference>
<dbReference type="PROSITE" id="PS50017">
    <property type="entry name" value="DEATH_DOMAIN"/>
    <property type="match status" value="1"/>
</dbReference>
<feature type="compositionally biased region" description="Basic and acidic residues" evidence="1">
    <location>
        <begin position="155"/>
        <end position="191"/>
    </location>
</feature>
<evidence type="ECO:0000313" key="4">
    <source>
        <dbReference type="Proteomes" id="UP000838412"/>
    </source>
</evidence>
<dbReference type="InterPro" id="IPR011029">
    <property type="entry name" value="DEATH-like_dom_sf"/>
</dbReference>
<feature type="compositionally biased region" description="Polar residues" evidence="1">
    <location>
        <begin position="37"/>
        <end position="46"/>
    </location>
</feature>
<name>A0A8K0ETY1_BRALA</name>
<dbReference type="InterPro" id="IPR000488">
    <property type="entry name" value="Death_dom"/>
</dbReference>
<proteinExistence type="predicted"/>
<feature type="region of interest" description="Disordered" evidence="1">
    <location>
        <begin position="1"/>
        <end position="241"/>
    </location>
</feature>
<keyword evidence="4" id="KW-1185">Reference proteome</keyword>
<feature type="domain" description="Death" evidence="2">
    <location>
        <begin position="756"/>
        <end position="804"/>
    </location>
</feature>
<dbReference type="SUPFAM" id="SSF56672">
    <property type="entry name" value="DNA/RNA polymerases"/>
    <property type="match status" value="1"/>
</dbReference>
<feature type="compositionally biased region" description="Basic and acidic residues" evidence="1">
    <location>
        <begin position="20"/>
        <end position="30"/>
    </location>
</feature>
<gene>
    <name evidence="3" type="primary">DTHD1</name>
    <name evidence="3" type="ORF">BLAG_LOCUS19721</name>
</gene>
<protein>
    <submittedName>
        <fullName evidence="3">DTHD1 protein</fullName>
    </submittedName>
</protein>
<dbReference type="Gene3D" id="2.60.220.30">
    <property type="match status" value="2"/>
</dbReference>
<dbReference type="PANTHER" id="PTHR33332">
    <property type="entry name" value="REVERSE TRANSCRIPTASE DOMAIN-CONTAINING PROTEIN"/>
    <property type="match status" value="1"/>
</dbReference>
<reference evidence="3" key="1">
    <citation type="submission" date="2022-01" db="EMBL/GenBank/DDBJ databases">
        <authorList>
            <person name="Braso-Vives M."/>
        </authorList>
    </citation>
    <scope>NUCLEOTIDE SEQUENCE</scope>
</reference>